<gene>
    <name evidence="2" type="ORF">Y1Q_0009185</name>
</gene>
<dbReference type="Proteomes" id="UP000050525">
    <property type="component" value="Unassembled WGS sequence"/>
</dbReference>
<sequence>MHQLFRRGNQDWTLLLDWLVMAVEDWQMDTWMWQSEDIAWQDRWWVEDMACEDTWDQHEEVRDQRKEEDPRPNHPPGAAGSNIG</sequence>
<proteinExistence type="predicted"/>
<evidence type="ECO:0000313" key="2">
    <source>
        <dbReference type="EMBL" id="KYO18756.1"/>
    </source>
</evidence>
<accession>A0A151M2P9</accession>
<feature type="compositionally biased region" description="Basic and acidic residues" evidence="1">
    <location>
        <begin position="55"/>
        <end position="72"/>
    </location>
</feature>
<name>A0A151M2P9_ALLMI</name>
<keyword evidence="3" id="KW-1185">Reference proteome</keyword>
<reference evidence="2 3" key="1">
    <citation type="journal article" date="2012" name="Genome Biol.">
        <title>Sequencing three crocodilian genomes to illuminate the evolution of archosaurs and amniotes.</title>
        <authorList>
            <person name="St John J.A."/>
            <person name="Braun E.L."/>
            <person name="Isberg S.R."/>
            <person name="Miles L.G."/>
            <person name="Chong A.Y."/>
            <person name="Gongora J."/>
            <person name="Dalzell P."/>
            <person name="Moran C."/>
            <person name="Bed'hom B."/>
            <person name="Abzhanov A."/>
            <person name="Burgess S.C."/>
            <person name="Cooksey A.M."/>
            <person name="Castoe T.A."/>
            <person name="Crawford N.G."/>
            <person name="Densmore L.D."/>
            <person name="Drew J.C."/>
            <person name="Edwards S.V."/>
            <person name="Faircloth B.C."/>
            <person name="Fujita M.K."/>
            <person name="Greenwold M.J."/>
            <person name="Hoffmann F.G."/>
            <person name="Howard J.M."/>
            <person name="Iguchi T."/>
            <person name="Janes D.E."/>
            <person name="Khan S.Y."/>
            <person name="Kohno S."/>
            <person name="de Koning A.J."/>
            <person name="Lance S.L."/>
            <person name="McCarthy F.M."/>
            <person name="McCormack J.E."/>
            <person name="Merchant M.E."/>
            <person name="Peterson D.G."/>
            <person name="Pollock D.D."/>
            <person name="Pourmand N."/>
            <person name="Raney B.J."/>
            <person name="Roessler K.A."/>
            <person name="Sanford J.R."/>
            <person name="Sawyer R.H."/>
            <person name="Schmidt C.J."/>
            <person name="Triplett E.W."/>
            <person name="Tuberville T.D."/>
            <person name="Venegas-Anaya M."/>
            <person name="Howard J.T."/>
            <person name="Jarvis E.D."/>
            <person name="Guillette L.J.Jr."/>
            <person name="Glenn T.C."/>
            <person name="Green R.E."/>
            <person name="Ray D.A."/>
        </authorList>
    </citation>
    <scope>NUCLEOTIDE SEQUENCE [LARGE SCALE GENOMIC DNA]</scope>
    <source>
        <strain evidence="2">KSC_2009_1</strain>
    </source>
</reference>
<dbReference type="AlphaFoldDB" id="A0A151M2P9"/>
<organism evidence="2 3">
    <name type="scientific">Alligator mississippiensis</name>
    <name type="common">American alligator</name>
    <dbReference type="NCBI Taxonomy" id="8496"/>
    <lineage>
        <taxon>Eukaryota</taxon>
        <taxon>Metazoa</taxon>
        <taxon>Chordata</taxon>
        <taxon>Craniata</taxon>
        <taxon>Vertebrata</taxon>
        <taxon>Euteleostomi</taxon>
        <taxon>Archelosauria</taxon>
        <taxon>Archosauria</taxon>
        <taxon>Crocodylia</taxon>
        <taxon>Alligatoridae</taxon>
        <taxon>Alligatorinae</taxon>
        <taxon>Alligator</taxon>
    </lineage>
</organism>
<comment type="caution">
    <text evidence="2">The sequence shown here is derived from an EMBL/GenBank/DDBJ whole genome shotgun (WGS) entry which is preliminary data.</text>
</comment>
<feature type="region of interest" description="Disordered" evidence="1">
    <location>
        <begin position="55"/>
        <end position="84"/>
    </location>
</feature>
<evidence type="ECO:0000313" key="3">
    <source>
        <dbReference type="Proteomes" id="UP000050525"/>
    </source>
</evidence>
<evidence type="ECO:0000256" key="1">
    <source>
        <dbReference type="SAM" id="MobiDB-lite"/>
    </source>
</evidence>
<protein>
    <submittedName>
        <fullName evidence="2">Uncharacterized protein</fullName>
    </submittedName>
</protein>
<dbReference type="EMBL" id="AKHW03006780">
    <property type="protein sequence ID" value="KYO18756.1"/>
    <property type="molecule type" value="Genomic_DNA"/>
</dbReference>